<dbReference type="CDD" id="cd00130">
    <property type="entry name" value="PAS"/>
    <property type="match status" value="1"/>
</dbReference>
<name>A0A7W6KBC4_9SPHI</name>
<evidence type="ECO:0000256" key="3">
    <source>
        <dbReference type="ARBA" id="ARBA00023163"/>
    </source>
</evidence>
<keyword evidence="2 6" id="KW-0238">DNA-binding</keyword>
<keyword evidence="3" id="KW-0804">Transcription</keyword>
<dbReference type="InterPro" id="IPR013655">
    <property type="entry name" value="PAS_fold_3"/>
</dbReference>
<dbReference type="SUPFAM" id="SSF55785">
    <property type="entry name" value="PYP-like sensor domain (PAS domain)"/>
    <property type="match status" value="1"/>
</dbReference>
<dbReference type="InterPro" id="IPR000792">
    <property type="entry name" value="Tscrpt_reg_LuxR_C"/>
</dbReference>
<dbReference type="PROSITE" id="PS00622">
    <property type="entry name" value="HTH_LUXR_1"/>
    <property type="match status" value="1"/>
</dbReference>
<evidence type="ECO:0000256" key="1">
    <source>
        <dbReference type="ARBA" id="ARBA00023015"/>
    </source>
</evidence>
<feature type="domain" description="HTH luxR-type" evidence="4">
    <location>
        <begin position="191"/>
        <end position="256"/>
    </location>
</feature>
<dbReference type="SMART" id="SM00421">
    <property type="entry name" value="HTH_LUXR"/>
    <property type="match status" value="1"/>
</dbReference>
<dbReference type="CDD" id="cd06170">
    <property type="entry name" value="LuxR_C_like"/>
    <property type="match status" value="1"/>
</dbReference>
<proteinExistence type="predicted"/>
<dbReference type="EMBL" id="BMHZ01000001">
    <property type="protein sequence ID" value="GGG92210.1"/>
    <property type="molecule type" value="Genomic_DNA"/>
</dbReference>
<dbReference type="RefSeq" id="WP_183764287.1">
    <property type="nucleotide sequence ID" value="NZ_BMHZ01000001.1"/>
</dbReference>
<evidence type="ECO:0000256" key="2">
    <source>
        <dbReference type="ARBA" id="ARBA00023125"/>
    </source>
</evidence>
<protein>
    <submittedName>
        <fullName evidence="6">DNA-binding CsgD family transcriptional regulator/PAS domain-containing protein</fullName>
    </submittedName>
    <submittedName>
        <fullName evidence="5">Helix-turn-helix transcriptional regulator</fullName>
    </submittedName>
</protein>
<evidence type="ECO:0000313" key="8">
    <source>
        <dbReference type="Proteomes" id="UP000642938"/>
    </source>
</evidence>
<dbReference type="Gene3D" id="3.30.450.20">
    <property type="entry name" value="PAS domain"/>
    <property type="match status" value="1"/>
</dbReference>
<dbReference type="GO" id="GO:0006355">
    <property type="term" value="P:regulation of DNA-templated transcription"/>
    <property type="evidence" value="ECO:0007669"/>
    <property type="project" value="InterPro"/>
</dbReference>
<dbReference type="Gene3D" id="1.10.10.10">
    <property type="entry name" value="Winged helix-like DNA-binding domain superfamily/Winged helix DNA-binding domain"/>
    <property type="match status" value="1"/>
</dbReference>
<evidence type="ECO:0000313" key="7">
    <source>
        <dbReference type="Proteomes" id="UP000532273"/>
    </source>
</evidence>
<dbReference type="PROSITE" id="PS50043">
    <property type="entry name" value="HTH_LUXR_2"/>
    <property type="match status" value="1"/>
</dbReference>
<dbReference type="AlphaFoldDB" id="A0A7W6KBC4"/>
<dbReference type="InterPro" id="IPR000014">
    <property type="entry name" value="PAS"/>
</dbReference>
<reference evidence="5" key="1">
    <citation type="journal article" date="2014" name="Int. J. Syst. Evol. Microbiol.">
        <title>Complete genome of a new Firmicutes species belonging to the dominant human colonic microbiota ('Ruminococcus bicirculans') reveals two chromosomes and a selective capacity to utilize plant glucans.</title>
        <authorList>
            <consortium name="NISC Comparative Sequencing Program"/>
            <person name="Wegmann U."/>
            <person name="Louis P."/>
            <person name="Goesmann A."/>
            <person name="Henrissat B."/>
            <person name="Duncan S.H."/>
            <person name="Flint H.J."/>
        </authorList>
    </citation>
    <scope>NUCLEOTIDE SEQUENCE</scope>
    <source>
        <strain evidence="5">CGMCC 1.15287</strain>
    </source>
</reference>
<organism evidence="6 7">
    <name type="scientific">Pedobacter zeae</name>
    <dbReference type="NCBI Taxonomy" id="1737356"/>
    <lineage>
        <taxon>Bacteria</taxon>
        <taxon>Pseudomonadati</taxon>
        <taxon>Bacteroidota</taxon>
        <taxon>Sphingobacteriia</taxon>
        <taxon>Sphingobacteriales</taxon>
        <taxon>Sphingobacteriaceae</taxon>
        <taxon>Pedobacter</taxon>
    </lineage>
</organism>
<dbReference type="InterPro" id="IPR035965">
    <property type="entry name" value="PAS-like_dom_sf"/>
</dbReference>
<dbReference type="SUPFAM" id="SSF46894">
    <property type="entry name" value="C-terminal effector domain of the bipartite response regulators"/>
    <property type="match status" value="1"/>
</dbReference>
<dbReference type="Pfam" id="PF00196">
    <property type="entry name" value="GerE"/>
    <property type="match status" value="1"/>
</dbReference>
<reference evidence="5" key="4">
    <citation type="submission" date="2024-05" db="EMBL/GenBank/DDBJ databases">
        <authorList>
            <person name="Sun Q."/>
            <person name="Zhou Y."/>
        </authorList>
    </citation>
    <scope>NUCLEOTIDE SEQUENCE</scope>
    <source>
        <strain evidence="5">CGMCC 1.15287</strain>
    </source>
</reference>
<comment type="caution">
    <text evidence="6">The sequence shown here is derived from an EMBL/GenBank/DDBJ whole genome shotgun (WGS) entry which is preliminary data.</text>
</comment>
<keyword evidence="1" id="KW-0805">Transcription regulation</keyword>
<dbReference type="Proteomes" id="UP000642938">
    <property type="component" value="Unassembled WGS sequence"/>
</dbReference>
<dbReference type="InterPro" id="IPR016032">
    <property type="entry name" value="Sig_transdc_resp-reg_C-effctor"/>
</dbReference>
<keyword evidence="8" id="KW-1185">Reference proteome</keyword>
<dbReference type="Pfam" id="PF08447">
    <property type="entry name" value="PAS_3"/>
    <property type="match status" value="1"/>
</dbReference>
<accession>A0A7W6KBC4</accession>
<dbReference type="PANTHER" id="PTHR44688">
    <property type="entry name" value="DNA-BINDING TRANSCRIPTIONAL ACTIVATOR DEVR_DOSR"/>
    <property type="match status" value="1"/>
</dbReference>
<dbReference type="Proteomes" id="UP000532273">
    <property type="component" value="Unassembled WGS sequence"/>
</dbReference>
<dbReference type="PRINTS" id="PR00038">
    <property type="entry name" value="HTHLUXR"/>
</dbReference>
<reference evidence="8" key="2">
    <citation type="journal article" date="2019" name="Int. J. Syst. Evol. Microbiol.">
        <title>The Global Catalogue of Microorganisms (GCM) 10K type strain sequencing project: providing services to taxonomists for standard genome sequencing and annotation.</title>
        <authorList>
            <consortium name="The Broad Institute Genomics Platform"/>
            <consortium name="The Broad Institute Genome Sequencing Center for Infectious Disease"/>
            <person name="Wu L."/>
            <person name="Ma J."/>
        </authorList>
    </citation>
    <scope>NUCLEOTIDE SEQUENCE [LARGE SCALE GENOMIC DNA]</scope>
    <source>
        <strain evidence="8">CGMCC 1.15287</strain>
    </source>
</reference>
<evidence type="ECO:0000259" key="4">
    <source>
        <dbReference type="PROSITE" id="PS50043"/>
    </source>
</evidence>
<evidence type="ECO:0000313" key="5">
    <source>
        <dbReference type="EMBL" id="GGG92210.1"/>
    </source>
</evidence>
<reference evidence="6 7" key="3">
    <citation type="submission" date="2020-08" db="EMBL/GenBank/DDBJ databases">
        <title>Genomic Encyclopedia of Type Strains, Phase IV (KMG-IV): sequencing the most valuable type-strain genomes for metagenomic binning, comparative biology and taxonomic classification.</title>
        <authorList>
            <person name="Goeker M."/>
        </authorList>
    </citation>
    <scope>NUCLEOTIDE SEQUENCE [LARGE SCALE GENOMIC DNA]</scope>
    <source>
        <strain evidence="6 7">DSM 100774</strain>
    </source>
</reference>
<evidence type="ECO:0000313" key="6">
    <source>
        <dbReference type="EMBL" id="MBB4108535.1"/>
    </source>
</evidence>
<dbReference type="PANTHER" id="PTHR44688:SF16">
    <property type="entry name" value="DNA-BINDING TRANSCRIPTIONAL ACTIVATOR DEVR_DOSR"/>
    <property type="match status" value="1"/>
</dbReference>
<sequence>MSNQNASLYQSAKKIWRTVVKEDPGRPHELELQFELHKRLLHLFQPGTYYYYVFNIFKAELEFVSPGIITVLGYTPEEMNILRLLDILHPQDKPYFLEFERRITEFFSKLPFEKIPKYKMQYDLRMKAKDGRYIRLLHQAVQIDYDEKNYYRTLDIDTDITHIKPEGTPCFSIIGLDGEPSYFNINTGVDLSPSADPFTPKEREVLKLVISCCSSKEIAEALFISLHTVNAHRKNILRKAQARTPQELIRKAFEAGWV</sequence>
<dbReference type="EMBL" id="JACIEF010000002">
    <property type="protein sequence ID" value="MBB4108535.1"/>
    <property type="molecule type" value="Genomic_DNA"/>
</dbReference>
<gene>
    <name evidence="5" type="ORF">GCM10007422_01500</name>
    <name evidence="6" type="ORF">GGQ60_002516</name>
</gene>
<dbReference type="InterPro" id="IPR036388">
    <property type="entry name" value="WH-like_DNA-bd_sf"/>
</dbReference>
<dbReference type="GO" id="GO:0003677">
    <property type="term" value="F:DNA binding"/>
    <property type="evidence" value="ECO:0007669"/>
    <property type="project" value="UniProtKB-KW"/>
</dbReference>